<comment type="caution">
    <text evidence="3">The sequence shown here is derived from an EMBL/GenBank/DDBJ whole genome shotgun (WGS) entry which is preliminary data.</text>
</comment>
<sequence>MALYSHSSVLALIVFLSLTSVHMSFAARQLLQIAGHVTSITGHANTAHSRTATVASYFFANAANYSSDFDKANIATFAKHPNSVSAKSNTANHAHHPNHHPFDSKHSDYPAQYSVLLSTSVNHQPMRCQRFHNPHCCNKLLQQDTLLELPKDTDDTLWLHNHQVLGPLETVHLLGQKK</sequence>
<keyword evidence="4" id="KW-1185">Reference proteome</keyword>
<evidence type="ECO:0000256" key="1">
    <source>
        <dbReference type="SAM" id="MobiDB-lite"/>
    </source>
</evidence>
<gene>
    <name evidence="3" type="ORF">RJ640_011931</name>
</gene>
<reference evidence="3" key="1">
    <citation type="submission" date="2022-12" db="EMBL/GenBank/DDBJ databases">
        <title>Draft genome assemblies for two species of Escallonia (Escalloniales).</title>
        <authorList>
            <person name="Chanderbali A."/>
            <person name="Dervinis C."/>
            <person name="Anghel I."/>
            <person name="Soltis D."/>
            <person name="Soltis P."/>
            <person name="Zapata F."/>
        </authorList>
    </citation>
    <scope>NUCLEOTIDE SEQUENCE</scope>
    <source>
        <strain evidence="3">UCBG92.1500</strain>
        <tissue evidence="3">Leaf</tissue>
    </source>
</reference>
<dbReference type="Proteomes" id="UP001187471">
    <property type="component" value="Unassembled WGS sequence"/>
</dbReference>
<evidence type="ECO:0000256" key="2">
    <source>
        <dbReference type="SAM" id="SignalP"/>
    </source>
</evidence>
<accession>A0AA88RGY2</accession>
<dbReference type="EMBL" id="JAVXUO010001132">
    <property type="protein sequence ID" value="KAK2985703.1"/>
    <property type="molecule type" value="Genomic_DNA"/>
</dbReference>
<proteinExistence type="predicted"/>
<dbReference type="AlphaFoldDB" id="A0AA88RGY2"/>
<feature type="region of interest" description="Disordered" evidence="1">
    <location>
        <begin position="85"/>
        <end position="105"/>
    </location>
</feature>
<feature type="signal peptide" evidence="2">
    <location>
        <begin position="1"/>
        <end position="26"/>
    </location>
</feature>
<feature type="chain" id="PRO_5041695321" evidence="2">
    <location>
        <begin position="27"/>
        <end position="178"/>
    </location>
</feature>
<protein>
    <submittedName>
        <fullName evidence="3">Uncharacterized protein</fullName>
    </submittedName>
</protein>
<name>A0AA88RGY2_9ASTE</name>
<organism evidence="3 4">
    <name type="scientific">Escallonia rubra</name>
    <dbReference type="NCBI Taxonomy" id="112253"/>
    <lineage>
        <taxon>Eukaryota</taxon>
        <taxon>Viridiplantae</taxon>
        <taxon>Streptophyta</taxon>
        <taxon>Embryophyta</taxon>
        <taxon>Tracheophyta</taxon>
        <taxon>Spermatophyta</taxon>
        <taxon>Magnoliopsida</taxon>
        <taxon>eudicotyledons</taxon>
        <taxon>Gunneridae</taxon>
        <taxon>Pentapetalae</taxon>
        <taxon>asterids</taxon>
        <taxon>campanulids</taxon>
        <taxon>Escalloniales</taxon>
        <taxon>Escalloniaceae</taxon>
        <taxon>Escallonia</taxon>
    </lineage>
</organism>
<keyword evidence="2" id="KW-0732">Signal</keyword>
<evidence type="ECO:0000313" key="4">
    <source>
        <dbReference type="Proteomes" id="UP001187471"/>
    </source>
</evidence>
<evidence type="ECO:0000313" key="3">
    <source>
        <dbReference type="EMBL" id="KAK2985703.1"/>
    </source>
</evidence>